<dbReference type="GO" id="GO:0030139">
    <property type="term" value="C:endocytic vesicle"/>
    <property type="evidence" value="ECO:0007669"/>
    <property type="project" value="TreeGrafter"/>
</dbReference>
<dbReference type="SMART" id="SM00546">
    <property type="entry name" value="CUE"/>
    <property type="match status" value="1"/>
</dbReference>
<reference evidence="4 5" key="1">
    <citation type="journal article" date="2018" name="Mol. Biol. Evol.">
        <title>Broad Genomic Sampling Reveals a Smut Pathogenic Ancestry of the Fungal Clade Ustilaginomycotina.</title>
        <authorList>
            <person name="Kijpornyongpan T."/>
            <person name="Mondo S.J."/>
            <person name="Barry K."/>
            <person name="Sandor L."/>
            <person name="Lee J."/>
            <person name="Lipzen A."/>
            <person name="Pangilinan J."/>
            <person name="LaButti K."/>
            <person name="Hainaut M."/>
            <person name="Henrissat B."/>
            <person name="Grigoriev I.V."/>
            <person name="Spatafora J.W."/>
            <person name="Aime M.C."/>
        </authorList>
    </citation>
    <scope>NUCLEOTIDE SEQUENCE [LARGE SCALE GENOMIC DNA]</scope>
    <source>
        <strain evidence="4 5">MCA 5214</strain>
    </source>
</reference>
<feature type="compositionally biased region" description="Low complexity" evidence="1">
    <location>
        <begin position="187"/>
        <end position="204"/>
    </location>
</feature>
<feature type="compositionally biased region" description="Low complexity" evidence="1">
    <location>
        <begin position="860"/>
        <end position="869"/>
    </location>
</feature>
<evidence type="ECO:0000256" key="1">
    <source>
        <dbReference type="SAM" id="MobiDB-lite"/>
    </source>
</evidence>
<dbReference type="InterPro" id="IPR003123">
    <property type="entry name" value="VPS9"/>
</dbReference>
<evidence type="ECO:0000313" key="4">
    <source>
        <dbReference type="EMBL" id="PWN25126.1"/>
    </source>
</evidence>
<dbReference type="InterPro" id="IPR041545">
    <property type="entry name" value="DUF5601"/>
</dbReference>
<dbReference type="SMART" id="SM00167">
    <property type="entry name" value="VPS9"/>
    <property type="match status" value="1"/>
</dbReference>
<feature type="compositionally biased region" description="Low complexity" evidence="1">
    <location>
        <begin position="225"/>
        <end position="251"/>
    </location>
</feature>
<dbReference type="PROSITE" id="PS51205">
    <property type="entry name" value="VPS9"/>
    <property type="match status" value="1"/>
</dbReference>
<gene>
    <name evidence="4" type="ORF">BDZ90DRAFT_234340</name>
</gene>
<keyword evidence="5" id="KW-1185">Reference proteome</keyword>
<dbReference type="Proteomes" id="UP000245884">
    <property type="component" value="Unassembled WGS sequence"/>
</dbReference>
<dbReference type="InterPro" id="IPR003892">
    <property type="entry name" value="CUE"/>
</dbReference>
<dbReference type="SUPFAM" id="SSF109993">
    <property type="entry name" value="VPS9 domain"/>
    <property type="match status" value="1"/>
</dbReference>
<feature type="region of interest" description="Disordered" evidence="1">
    <location>
        <begin position="714"/>
        <end position="1037"/>
    </location>
</feature>
<feature type="compositionally biased region" description="Low complexity" evidence="1">
    <location>
        <begin position="623"/>
        <end position="632"/>
    </location>
</feature>
<feature type="compositionally biased region" description="Low complexity" evidence="1">
    <location>
        <begin position="966"/>
        <end position="976"/>
    </location>
</feature>
<dbReference type="InterPro" id="IPR009060">
    <property type="entry name" value="UBA-like_sf"/>
</dbReference>
<protein>
    <recommendedName>
        <fullName evidence="6">VPS9 domain-containing protein</fullName>
    </recommendedName>
</protein>
<evidence type="ECO:0008006" key="6">
    <source>
        <dbReference type="Google" id="ProtNLM"/>
    </source>
</evidence>
<dbReference type="Pfam" id="PF02845">
    <property type="entry name" value="CUE"/>
    <property type="match status" value="1"/>
</dbReference>
<evidence type="ECO:0000259" key="3">
    <source>
        <dbReference type="PROSITE" id="PS51205"/>
    </source>
</evidence>
<feature type="domain" description="CUE" evidence="2">
    <location>
        <begin position="1039"/>
        <end position="1082"/>
    </location>
</feature>
<feature type="compositionally biased region" description="Low complexity" evidence="1">
    <location>
        <begin position="312"/>
        <end position="333"/>
    </location>
</feature>
<dbReference type="STRING" id="1569628.A0A316UIN3"/>
<feature type="compositionally biased region" description="Acidic residues" evidence="1">
    <location>
        <begin position="900"/>
        <end position="911"/>
    </location>
</feature>
<dbReference type="AlphaFoldDB" id="A0A316UIN3"/>
<dbReference type="RefSeq" id="XP_025359738.1">
    <property type="nucleotide sequence ID" value="XM_025506980.1"/>
</dbReference>
<evidence type="ECO:0000259" key="2">
    <source>
        <dbReference type="PROSITE" id="PS51140"/>
    </source>
</evidence>
<dbReference type="Pfam" id="PF02204">
    <property type="entry name" value="VPS9"/>
    <property type="match status" value="1"/>
</dbReference>
<dbReference type="GO" id="GO:0031267">
    <property type="term" value="F:small GTPase binding"/>
    <property type="evidence" value="ECO:0007669"/>
    <property type="project" value="TreeGrafter"/>
</dbReference>
<dbReference type="InterPro" id="IPR037191">
    <property type="entry name" value="VPS9_dom_sf"/>
</dbReference>
<dbReference type="Gene3D" id="1.10.246.120">
    <property type="match status" value="1"/>
</dbReference>
<dbReference type="EMBL" id="KZ819677">
    <property type="protein sequence ID" value="PWN25126.1"/>
    <property type="molecule type" value="Genomic_DNA"/>
</dbReference>
<dbReference type="OrthoDB" id="300289at2759"/>
<dbReference type="InterPro" id="IPR045046">
    <property type="entry name" value="Vps9-like"/>
</dbReference>
<feature type="region of interest" description="Disordered" evidence="1">
    <location>
        <begin position="1"/>
        <end position="349"/>
    </location>
</feature>
<dbReference type="GO" id="GO:0005829">
    <property type="term" value="C:cytosol"/>
    <property type="evidence" value="ECO:0007669"/>
    <property type="project" value="TreeGrafter"/>
</dbReference>
<proteinExistence type="predicted"/>
<name>A0A316UIN3_9BASI</name>
<feature type="compositionally biased region" description="Polar residues" evidence="1">
    <location>
        <begin position="802"/>
        <end position="814"/>
    </location>
</feature>
<dbReference type="GeneID" id="37028803"/>
<dbReference type="GO" id="GO:0005085">
    <property type="term" value="F:guanyl-nucleotide exchange factor activity"/>
    <property type="evidence" value="ECO:0007669"/>
    <property type="project" value="InterPro"/>
</dbReference>
<dbReference type="GO" id="GO:0043130">
    <property type="term" value="F:ubiquitin binding"/>
    <property type="evidence" value="ECO:0007669"/>
    <property type="project" value="InterPro"/>
</dbReference>
<dbReference type="Gene3D" id="1.20.1050.80">
    <property type="entry name" value="VPS9 domain"/>
    <property type="match status" value="1"/>
</dbReference>
<feature type="compositionally biased region" description="Polar residues" evidence="1">
    <location>
        <begin position="20"/>
        <end position="41"/>
    </location>
</feature>
<feature type="region of interest" description="Disordered" evidence="1">
    <location>
        <begin position="623"/>
        <end position="655"/>
    </location>
</feature>
<dbReference type="GO" id="GO:0016192">
    <property type="term" value="P:vesicle-mediated transport"/>
    <property type="evidence" value="ECO:0007669"/>
    <property type="project" value="InterPro"/>
</dbReference>
<evidence type="ECO:0000313" key="5">
    <source>
        <dbReference type="Proteomes" id="UP000245884"/>
    </source>
</evidence>
<dbReference type="PANTHER" id="PTHR23101:SF25">
    <property type="entry name" value="GTPASE-ACTIVATING PROTEIN AND VPS9 DOMAIN-CONTAINING PROTEIN 1"/>
    <property type="match status" value="1"/>
</dbReference>
<dbReference type="SUPFAM" id="SSF46934">
    <property type="entry name" value="UBA-like"/>
    <property type="match status" value="1"/>
</dbReference>
<dbReference type="PANTHER" id="PTHR23101">
    <property type="entry name" value="RAB GDP/GTP EXCHANGE FACTOR"/>
    <property type="match status" value="1"/>
</dbReference>
<feature type="compositionally biased region" description="Basic and acidic residues" evidence="1">
    <location>
        <begin position="262"/>
        <end position="275"/>
    </location>
</feature>
<organism evidence="4 5">
    <name type="scientific">Jaminaea rosea</name>
    <dbReference type="NCBI Taxonomy" id="1569628"/>
    <lineage>
        <taxon>Eukaryota</taxon>
        <taxon>Fungi</taxon>
        <taxon>Dikarya</taxon>
        <taxon>Basidiomycota</taxon>
        <taxon>Ustilaginomycotina</taxon>
        <taxon>Exobasidiomycetes</taxon>
        <taxon>Microstromatales</taxon>
        <taxon>Microstromatales incertae sedis</taxon>
        <taxon>Jaminaea</taxon>
    </lineage>
</organism>
<dbReference type="PROSITE" id="PS51140">
    <property type="entry name" value="CUE"/>
    <property type="match status" value="1"/>
</dbReference>
<feature type="compositionally biased region" description="Polar residues" evidence="1">
    <location>
        <begin position="101"/>
        <end position="113"/>
    </location>
</feature>
<feature type="domain" description="VPS9" evidence="3">
    <location>
        <begin position="456"/>
        <end position="594"/>
    </location>
</feature>
<accession>A0A316UIN3</accession>
<sequence length="1083" mass="113711">MSPSTSPVEGPHGDSEVAESATSTSPPKDTASTEPTQAANNETDESVSPAPDGHDGPSESTSKQSEPEHAADSAVEEEASAGASLVQPDAPQFSHHEHLDTSQPAGSASTTVATDGDEKGAAASSQHTELSVAAAAAAAAESSTSSKTPVAVVPPVQPMDDLTHTLSTTHIGASEEAEEATAHDNPAASEAAAASSADIGLSSSPPEPEEKPSTPTASMPSVDDPPASSSLAPTKAASAALSPPLPSKKQSLPPPPLPGKAETAHEASQDEKEAVARAFGVSNTPPAVPGTPDTAAQTAPPEPSSGAHHKLASPTTPHTPSSASSSHPGKSPGIRIGKGPPPTTLPAEEAPFDFNRFLEQMKDPSARGVGEYVRSFIKGFAKKPYRTSDQIKLIFDFLDFIGARMRGCQVWANLDEGEFENAREAMEKLVMNRLYSFTFTPAVAKEGRWSPQTDDLERDRVLRERIELFGWLQEEHLDVPKGDHSRGFVDFAIQELLKINHYKAPRDKLICILNCCKVIFGLIRHLGSDENADTFVPVLIFVVLKANPEHLISNVEYIGRFRNPDKLSSESGYYLSSLMGATAFIETMDYSSLSNITQEEFEKRVEEAVQVVGKRKAAAGGVSAAVPSSGASTLAPPQHRRTVSASDPHAPLGQGEEAASYLPAGQTSPPALTFADDTKAFFQRTGEAARVGITNSLGKPIGALGKLLGEGLDGIRTPGSGGPGSSVGASPARVESPAGEKQQQIQQQQQESAPRGMWGGLFGQLDEAGGSGAPPPQTPAHAQQRQGPFSSLMRVGGGGGQPTDSAPSSGSNHPPQRRIGETPYAPPRQRPAQILTHGVQGQGGRPAASRQDSLDPFNSPDPATTTTPGMGPGKGGAAADGRFPGQRSQLQSRGARGDTYDLDEYDEDDEDGGRGGRGSIGTPSDVDTDDEDGQQRRATTRSRLPDFGAFVPSFLSQGATAPGVDQQQRQQHQYLQRGPNRGRSAFPSSSAGGPISSDPHGDDGMDTIDSSLVPVSDEPEQEQDMSALSAEVERRHREQVEASVETLKSVFPQVDDEVRRAVLEECGGDVGTAIDRLLEMQDD</sequence>
<dbReference type="Gene3D" id="1.10.8.10">
    <property type="entry name" value="DNA helicase RuvA subunit, C-terminal domain"/>
    <property type="match status" value="1"/>
</dbReference>
<dbReference type="Pfam" id="PF18151">
    <property type="entry name" value="DUF5601"/>
    <property type="match status" value="1"/>
</dbReference>
<dbReference type="CDD" id="cd14279">
    <property type="entry name" value="CUE"/>
    <property type="match status" value="1"/>
</dbReference>